<feature type="region of interest" description="Disordered" evidence="1">
    <location>
        <begin position="165"/>
        <end position="195"/>
    </location>
</feature>
<dbReference type="VEuPathDB" id="FungiDB:TREMEDRAFT_64147"/>
<organism evidence="2 3">
    <name type="scientific">Tremella mesenterica</name>
    <name type="common">Jelly fungus</name>
    <dbReference type="NCBI Taxonomy" id="5217"/>
    <lineage>
        <taxon>Eukaryota</taxon>
        <taxon>Fungi</taxon>
        <taxon>Dikarya</taxon>
        <taxon>Basidiomycota</taxon>
        <taxon>Agaricomycotina</taxon>
        <taxon>Tremellomycetes</taxon>
        <taxon>Tremellales</taxon>
        <taxon>Tremellaceae</taxon>
        <taxon>Tremella</taxon>
    </lineage>
</organism>
<feature type="region of interest" description="Disordered" evidence="1">
    <location>
        <begin position="95"/>
        <end position="119"/>
    </location>
</feature>
<sequence>MAIIHAVQTRLGKVINIDVPRNPDTLQATHLIFLTLSHPVSLSEPIRMEIPSPRSSVPDVHMGGPKWGDVVRVLRGGKRSGDDEMSEPLRFTVERRENSSKRGTERRMKAEMKKNRRTEEEIEEDKEIVEALERFGPGFFGGFSGVAERLKESLKEVENGEVVQGKGMKGYGRTDMGGQVDGAGEGEERSEGVIS</sequence>
<comment type="caution">
    <text evidence="2">The sequence shown here is derived from an EMBL/GenBank/DDBJ whole genome shotgun (WGS) entry which is preliminary data.</text>
</comment>
<gene>
    <name evidence="2" type="ORF">M231_01222</name>
</gene>
<dbReference type="InParanoid" id="A0A4Q1BTU9"/>
<dbReference type="Proteomes" id="UP000289152">
    <property type="component" value="Unassembled WGS sequence"/>
</dbReference>
<reference evidence="2 3" key="1">
    <citation type="submission" date="2016-06" db="EMBL/GenBank/DDBJ databases">
        <title>Evolution of pathogenesis and genome organization in the Tremellales.</title>
        <authorList>
            <person name="Cuomo C."/>
            <person name="Litvintseva A."/>
            <person name="Heitman J."/>
            <person name="Chen Y."/>
            <person name="Sun S."/>
            <person name="Springer D."/>
            <person name="Dromer F."/>
            <person name="Young S."/>
            <person name="Zeng Q."/>
            <person name="Chapman S."/>
            <person name="Gujja S."/>
            <person name="Saif S."/>
            <person name="Birren B."/>
        </authorList>
    </citation>
    <scope>NUCLEOTIDE SEQUENCE [LARGE SCALE GENOMIC DNA]</scope>
    <source>
        <strain evidence="2 3">ATCC 28783</strain>
    </source>
</reference>
<keyword evidence="3" id="KW-1185">Reference proteome</keyword>
<name>A0A4Q1BTU9_TREME</name>
<dbReference type="EMBL" id="SDIL01000008">
    <property type="protein sequence ID" value="RXK41514.1"/>
    <property type="molecule type" value="Genomic_DNA"/>
</dbReference>
<protein>
    <submittedName>
        <fullName evidence="2">Uncharacterized protein</fullName>
    </submittedName>
</protein>
<dbReference type="OrthoDB" id="2571901at2759"/>
<dbReference type="AlphaFoldDB" id="A0A4Q1BTU9"/>
<proteinExistence type="predicted"/>
<evidence type="ECO:0000256" key="1">
    <source>
        <dbReference type="SAM" id="MobiDB-lite"/>
    </source>
</evidence>
<accession>A0A4Q1BTU9</accession>
<evidence type="ECO:0000313" key="3">
    <source>
        <dbReference type="Proteomes" id="UP000289152"/>
    </source>
</evidence>
<feature type="compositionally biased region" description="Basic and acidic residues" evidence="1">
    <location>
        <begin position="186"/>
        <end position="195"/>
    </location>
</feature>
<evidence type="ECO:0000313" key="2">
    <source>
        <dbReference type="EMBL" id="RXK41514.1"/>
    </source>
</evidence>